<reference evidence="1" key="1">
    <citation type="submission" date="2022-12" db="EMBL/GenBank/DDBJ databases">
        <title>Draft genome sequences of 22 rhizogenic Agrobacterium biovar 1 strains, the causative agent of hairy root disease.</title>
        <authorList>
            <person name="Kim N."/>
            <person name="Vargas P."/>
            <person name="Rediers H."/>
        </authorList>
    </citation>
    <scope>NUCLEOTIDE SEQUENCE</scope>
    <source>
        <strain evidence="1">ST15.13.006</strain>
    </source>
</reference>
<dbReference type="SUPFAM" id="SSF51735">
    <property type="entry name" value="NAD(P)-binding Rossmann-fold domains"/>
    <property type="match status" value="1"/>
</dbReference>
<accession>A0A9X3R1K7</accession>
<evidence type="ECO:0000313" key="1">
    <source>
        <dbReference type="EMBL" id="MCZ7940402.1"/>
    </source>
</evidence>
<dbReference type="EMBL" id="JAPZLR010000023">
    <property type="protein sequence ID" value="MCZ7940402.1"/>
    <property type="molecule type" value="Genomic_DNA"/>
</dbReference>
<sequence>MIASFESGYRAIVIGASGGIGAALLARLKADPRCALALPLSRSRDASELHDPPVQCHVA</sequence>
<dbReference type="GeneID" id="79863344"/>
<comment type="caution">
    <text evidence="1">The sequence shown here is derived from an EMBL/GenBank/DDBJ whole genome shotgun (WGS) entry which is preliminary data.</text>
</comment>
<protein>
    <recommendedName>
        <fullName evidence="3">Short-chain dehydrogenase</fullName>
    </recommendedName>
</protein>
<proteinExistence type="predicted"/>
<gene>
    <name evidence="1" type="ORF">O9X88_22960</name>
</gene>
<name>A0A9X3R1K7_9HYPH</name>
<evidence type="ECO:0008006" key="3">
    <source>
        <dbReference type="Google" id="ProtNLM"/>
    </source>
</evidence>
<dbReference type="InterPro" id="IPR036291">
    <property type="entry name" value="NAD(P)-bd_dom_sf"/>
</dbReference>
<organism evidence="1 2">
    <name type="scientific">Agrobacterium salinitolerans</name>
    <dbReference type="NCBI Taxonomy" id="1183413"/>
    <lineage>
        <taxon>Bacteria</taxon>
        <taxon>Pseudomonadati</taxon>
        <taxon>Pseudomonadota</taxon>
        <taxon>Alphaproteobacteria</taxon>
        <taxon>Hyphomicrobiales</taxon>
        <taxon>Rhizobiaceae</taxon>
        <taxon>Rhizobium/Agrobacterium group</taxon>
        <taxon>Agrobacterium</taxon>
    </lineage>
</organism>
<dbReference type="Proteomes" id="UP001151018">
    <property type="component" value="Unassembled WGS sequence"/>
</dbReference>
<dbReference type="RefSeq" id="WP_244614305.1">
    <property type="nucleotide sequence ID" value="NZ_JAPZLN010000002.1"/>
</dbReference>
<dbReference type="AlphaFoldDB" id="A0A9X3R1K7"/>
<evidence type="ECO:0000313" key="2">
    <source>
        <dbReference type="Proteomes" id="UP001151018"/>
    </source>
</evidence>